<evidence type="ECO:0000256" key="1">
    <source>
        <dbReference type="RuleBase" id="RU000487"/>
    </source>
</evidence>
<evidence type="ECO:0000313" key="4">
    <source>
        <dbReference type="Proteomes" id="UP001057375"/>
    </source>
</evidence>
<gene>
    <name evidence="3" type="ORF">ADUPG1_009591</name>
</gene>
<evidence type="ECO:0000313" key="3">
    <source>
        <dbReference type="EMBL" id="GKT36674.1"/>
    </source>
</evidence>
<comment type="similarity">
    <text evidence="1">Belongs to the actin family.</text>
</comment>
<comment type="caution">
    <text evidence="3">The sequence shown here is derived from an EMBL/GenBank/DDBJ whole genome shotgun (WGS) entry which is preliminary data.</text>
</comment>
<dbReference type="Gene3D" id="3.30.420.40">
    <property type="match status" value="3"/>
</dbReference>
<feature type="compositionally biased region" description="Basic and acidic residues" evidence="2">
    <location>
        <begin position="405"/>
        <end position="424"/>
    </location>
</feature>
<evidence type="ECO:0000256" key="2">
    <source>
        <dbReference type="SAM" id="MobiDB-lite"/>
    </source>
</evidence>
<proteinExistence type="inferred from homology"/>
<organism evidence="3 4">
    <name type="scientific">Aduncisulcus paluster</name>
    <dbReference type="NCBI Taxonomy" id="2918883"/>
    <lineage>
        <taxon>Eukaryota</taxon>
        <taxon>Metamonada</taxon>
        <taxon>Carpediemonas-like organisms</taxon>
        <taxon>Aduncisulcus</taxon>
    </lineage>
</organism>
<dbReference type="Gene3D" id="3.90.640.10">
    <property type="entry name" value="Actin, Chain A, domain 4"/>
    <property type="match status" value="2"/>
</dbReference>
<keyword evidence="4" id="KW-1185">Reference proteome</keyword>
<reference evidence="3" key="1">
    <citation type="submission" date="2022-03" db="EMBL/GenBank/DDBJ databases">
        <title>Draft genome sequence of Aduncisulcus paluster, a free-living microaerophilic Fornicata.</title>
        <authorList>
            <person name="Yuyama I."/>
            <person name="Kume K."/>
            <person name="Tamura T."/>
            <person name="Inagaki Y."/>
            <person name="Hashimoto T."/>
        </authorList>
    </citation>
    <scope>NUCLEOTIDE SEQUENCE</scope>
    <source>
        <strain evidence="3">NY0171</strain>
    </source>
</reference>
<protein>
    <submittedName>
        <fullName evidence="3">Multi-domain containing protein</fullName>
    </submittedName>
</protein>
<name>A0ABQ5KYX4_9EUKA</name>
<feature type="region of interest" description="Disordered" evidence="2">
    <location>
        <begin position="370"/>
        <end position="424"/>
    </location>
</feature>
<dbReference type="PANTHER" id="PTHR11937">
    <property type="entry name" value="ACTIN"/>
    <property type="match status" value="1"/>
</dbReference>
<dbReference type="InterPro" id="IPR043129">
    <property type="entry name" value="ATPase_NBD"/>
</dbReference>
<dbReference type="EMBL" id="BQXS01011278">
    <property type="protein sequence ID" value="GKT36674.1"/>
    <property type="molecule type" value="Genomic_DNA"/>
</dbReference>
<sequence length="488" mass="54451">MTGAEIETPILNRIKDTYGVEICRPLEKGILLHPALQIAILQKAFDSMDFDISTSSIVLSFPPLTPIVVIKAFEEMIFDHFGFSSLFFASSAFFLGYSPFLASQHRLIIDIGHDCTRISPIIGGNPLSHAFRRVDIGCMHMKVHLKEKLVHKRKDLAFEYGIIDQIFQKACFVPPSFKYYHSVLLERSLASSSPSSDTDTPLCDELSRLIALPSRPMSFNVSISVNSEKKTSKNWTQKIEMDSSSTLTAEELYQLAEGDKCPRPEDLPCSSSSSSHPIELDIERISCCEILFSPWIRGDFSFNPVTVKAQFKSCLVSRGSIVDALRESLAMCPISMRQELLANVCLCGGGSNIGGMPERIKSELESLFPCSSSSSSLEVDDSKAHVEEESEEDGADCERSSSVSKEQDGSCRGDDRTEGKGLKRRVPDHIVSNINVNRLPDGTDAVIYGMKRWSEGMEEERLRTWGIYREEWREKVSEGKDKSSMPLL</sequence>
<dbReference type="InterPro" id="IPR004000">
    <property type="entry name" value="Actin"/>
</dbReference>
<accession>A0ABQ5KYX4</accession>
<dbReference type="SUPFAM" id="SSF53067">
    <property type="entry name" value="Actin-like ATPase domain"/>
    <property type="match status" value="2"/>
</dbReference>
<dbReference type="SMART" id="SM00268">
    <property type="entry name" value="ACTIN"/>
    <property type="match status" value="1"/>
</dbReference>
<dbReference type="Pfam" id="PF00022">
    <property type="entry name" value="Actin"/>
    <property type="match status" value="2"/>
</dbReference>
<dbReference type="Proteomes" id="UP001057375">
    <property type="component" value="Unassembled WGS sequence"/>
</dbReference>